<dbReference type="GO" id="GO:0016616">
    <property type="term" value="F:oxidoreductase activity, acting on the CH-OH group of donors, NAD or NADP as acceptor"/>
    <property type="evidence" value="ECO:0007669"/>
    <property type="project" value="InterPro"/>
</dbReference>
<dbReference type="SMART" id="SM01274">
    <property type="entry name" value="malic"/>
    <property type="match status" value="1"/>
</dbReference>
<dbReference type="Proteomes" id="UP000664167">
    <property type="component" value="Unassembled WGS sequence"/>
</dbReference>
<dbReference type="InterPro" id="IPR051674">
    <property type="entry name" value="Malate_Decarboxylase"/>
</dbReference>
<evidence type="ECO:0000259" key="6">
    <source>
        <dbReference type="SMART" id="SM00919"/>
    </source>
</evidence>
<keyword evidence="9" id="KW-1185">Reference proteome</keyword>
<dbReference type="InterPro" id="IPR012301">
    <property type="entry name" value="Malic_N_dom"/>
</dbReference>
<accession>A0A939F9S7</accession>
<dbReference type="PANTHER" id="PTHR43237">
    <property type="entry name" value="NADP-DEPENDENT MALIC ENZYME"/>
    <property type="match status" value="1"/>
</dbReference>
<dbReference type="SMART" id="SM00919">
    <property type="entry name" value="Malic_M"/>
    <property type="match status" value="1"/>
</dbReference>
<feature type="binding site" evidence="4">
    <location>
        <position position="142"/>
    </location>
    <ligand>
        <name>a divalent metal cation</name>
        <dbReference type="ChEBI" id="CHEBI:60240"/>
    </ligand>
</feature>
<dbReference type="Gene3D" id="3.40.50.720">
    <property type="entry name" value="NAD(P)-binding Rossmann-like Domain"/>
    <property type="match status" value="1"/>
</dbReference>
<dbReference type="InterPro" id="IPR046346">
    <property type="entry name" value="Aminoacid_DH-like_N_sf"/>
</dbReference>
<evidence type="ECO:0000256" key="2">
    <source>
        <dbReference type="ARBA" id="ARBA00023002"/>
    </source>
</evidence>
<comment type="similarity">
    <text evidence="1 5">Belongs to the malic enzymes family.</text>
</comment>
<evidence type="ECO:0000256" key="5">
    <source>
        <dbReference type="RuleBase" id="RU003427"/>
    </source>
</evidence>
<feature type="domain" description="Malic enzyme NAD-binding" evidence="6">
    <location>
        <begin position="168"/>
        <end position="388"/>
    </location>
</feature>
<dbReference type="PANTHER" id="PTHR43237:SF4">
    <property type="entry name" value="NADP-DEPENDENT MALIC ENZYME"/>
    <property type="match status" value="1"/>
</dbReference>
<dbReference type="Pfam" id="PF00390">
    <property type="entry name" value="malic"/>
    <property type="match status" value="1"/>
</dbReference>
<evidence type="ECO:0000259" key="7">
    <source>
        <dbReference type="SMART" id="SM01274"/>
    </source>
</evidence>
<protein>
    <submittedName>
        <fullName evidence="8">NADP-dependent malic enzyme</fullName>
    </submittedName>
</protein>
<organism evidence="8 9">
    <name type="scientific">Streptomyces beijiangensis</name>
    <dbReference type="NCBI Taxonomy" id="163361"/>
    <lineage>
        <taxon>Bacteria</taxon>
        <taxon>Bacillati</taxon>
        <taxon>Actinomycetota</taxon>
        <taxon>Actinomycetes</taxon>
        <taxon>Kitasatosporales</taxon>
        <taxon>Streptomycetaceae</taxon>
        <taxon>Streptomyces</taxon>
    </lineage>
</organism>
<evidence type="ECO:0000256" key="3">
    <source>
        <dbReference type="PIRSR" id="PIRSR000106-2"/>
    </source>
</evidence>
<dbReference type="GO" id="GO:0004470">
    <property type="term" value="F:malic enzyme activity"/>
    <property type="evidence" value="ECO:0007669"/>
    <property type="project" value="InterPro"/>
</dbReference>
<dbReference type="EMBL" id="JAFLRJ010000201">
    <property type="protein sequence ID" value="MBO0514361.1"/>
    <property type="molecule type" value="Genomic_DNA"/>
</dbReference>
<gene>
    <name evidence="8" type="ORF">J0695_21570</name>
</gene>
<reference evidence="8" key="1">
    <citation type="submission" date="2021-03" db="EMBL/GenBank/DDBJ databases">
        <title>Streptomyces poriferae sp. nov., a novel marine sponge-derived Actinobacteria species with anti-MRSA activity.</title>
        <authorList>
            <person name="Sandoval-Powers M."/>
            <person name="Kralova S."/>
            <person name="Nguyen G.-S."/>
            <person name="Fawwal D."/>
            <person name="Degnes K."/>
            <person name="Klinkenberg G."/>
            <person name="Sletta H."/>
            <person name="Wentzel A."/>
            <person name="Liles M.R."/>
        </authorList>
    </citation>
    <scope>NUCLEOTIDE SEQUENCE</scope>
    <source>
        <strain evidence="8">DSM 41794</strain>
    </source>
</reference>
<comment type="caution">
    <text evidence="8">The sequence shown here is derived from an EMBL/GenBank/DDBJ whole genome shotgun (WGS) entry which is preliminary data.</text>
</comment>
<feature type="binding site" evidence="4">
    <location>
        <position position="141"/>
    </location>
    <ligand>
        <name>a divalent metal cation</name>
        <dbReference type="ChEBI" id="CHEBI:60240"/>
    </ligand>
</feature>
<dbReference type="Pfam" id="PF03949">
    <property type="entry name" value="Malic_M"/>
    <property type="match status" value="1"/>
</dbReference>
<dbReference type="PIRSF" id="PIRSF000106">
    <property type="entry name" value="ME"/>
    <property type="match status" value="1"/>
</dbReference>
<feature type="binding site" evidence="3">
    <location>
        <position position="292"/>
    </location>
    <ligand>
        <name>(S)-malate</name>
        <dbReference type="ChEBI" id="CHEBI:15589"/>
    </ligand>
</feature>
<proteinExistence type="inferred from homology"/>
<dbReference type="GO" id="GO:0046872">
    <property type="term" value="F:metal ion binding"/>
    <property type="evidence" value="ECO:0007669"/>
    <property type="project" value="UniProtKB-KW"/>
</dbReference>
<sequence length="391" mass="40343">MTAIGSREYVQIGDSEIFEAHEGGKLSIGISPPIDGPHALSVAYTPGVARVSSAIARDASLAARYTWATRLVAVVTNGTAVLGLGNIGPAAALPVMEGKAALFKRFADLNAIPIVLDAASVDEIVEVLRRLRPSFGAVCLEDIAAPDCFDLEERLTSVLDCPVMHDDQHGTAVSVLAALRGASSVLGRRVESNRVVVCGAGAAGIATARILLAAGIKDVTVVDSRGVLFDGRRSMSAVKLDVAAQTNPHGIRGGLAEAIRDADVFIGLSSSIVPESLIATMAPQAIVFALSNPVPEIHPHLASRHAAIVGTGGSDYPNQIINTLASPGIFRGALDAGVRFITDRMKLAAADAIAAVAADALAFDQIVPHSLDPRVVPAVTAAVVEAARFKG</sequence>
<feature type="binding site" evidence="4">
    <location>
        <position position="167"/>
    </location>
    <ligand>
        <name>a divalent metal cation</name>
        <dbReference type="ChEBI" id="CHEBI:60240"/>
    </ligand>
</feature>
<dbReference type="AlphaFoldDB" id="A0A939F9S7"/>
<dbReference type="GO" id="GO:0051287">
    <property type="term" value="F:NAD binding"/>
    <property type="evidence" value="ECO:0007669"/>
    <property type="project" value="InterPro"/>
</dbReference>
<dbReference type="InterPro" id="IPR036291">
    <property type="entry name" value="NAD(P)-bd_dom_sf"/>
</dbReference>
<dbReference type="RefSeq" id="WP_206963765.1">
    <property type="nucleotide sequence ID" value="NZ_BAAAJJ010000019.1"/>
</dbReference>
<dbReference type="InterPro" id="IPR037062">
    <property type="entry name" value="Malic_N_dom_sf"/>
</dbReference>
<dbReference type="InterPro" id="IPR001891">
    <property type="entry name" value="Malic_OxRdtase"/>
</dbReference>
<dbReference type="PRINTS" id="PR00072">
    <property type="entry name" value="MALOXRDTASE"/>
</dbReference>
<feature type="domain" description="Malic enzyme N-terminal" evidence="7">
    <location>
        <begin position="23"/>
        <end position="156"/>
    </location>
</feature>
<keyword evidence="2" id="KW-0560">Oxidoreductase</keyword>
<comment type="cofactor">
    <cofactor evidence="4">
        <name>Mg(2+)</name>
        <dbReference type="ChEBI" id="CHEBI:18420"/>
    </cofactor>
    <cofactor evidence="4">
        <name>Mn(2+)</name>
        <dbReference type="ChEBI" id="CHEBI:29035"/>
    </cofactor>
    <text evidence="4">Divalent metal cations. Prefers magnesium or manganese.</text>
</comment>
<evidence type="ECO:0000313" key="9">
    <source>
        <dbReference type="Proteomes" id="UP000664167"/>
    </source>
</evidence>
<evidence type="ECO:0000256" key="4">
    <source>
        <dbReference type="PIRSR" id="PIRSR000106-3"/>
    </source>
</evidence>
<dbReference type="InterPro" id="IPR012302">
    <property type="entry name" value="Malic_NAD-bd"/>
</dbReference>
<name>A0A939F9S7_9ACTN</name>
<dbReference type="SUPFAM" id="SSF51735">
    <property type="entry name" value="NAD(P)-binding Rossmann-fold domains"/>
    <property type="match status" value="1"/>
</dbReference>
<evidence type="ECO:0000256" key="1">
    <source>
        <dbReference type="ARBA" id="ARBA00008785"/>
    </source>
</evidence>
<evidence type="ECO:0000313" key="8">
    <source>
        <dbReference type="EMBL" id="MBO0514361.1"/>
    </source>
</evidence>
<dbReference type="SUPFAM" id="SSF53223">
    <property type="entry name" value="Aminoacid dehydrogenase-like, N-terminal domain"/>
    <property type="match status" value="1"/>
</dbReference>
<dbReference type="Gene3D" id="3.40.50.10380">
    <property type="entry name" value="Malic enzyme, N-terminal domain"/>
    <property type="match status" value="1"/>
</dbReference>
<keyword evidence="4 5" id="KW-0479">Metal-binding</keyword>